<reference evidence="1 2" key="1">
    <citation type="submission" date="2020-11" db="EMBL/GenBank/DDBJ databases">
        <title>Draft Genome Sequence and Secondary Metabolite Biosynthetic Potential of the Lysobacter niastensis Type strain DSM 18481.</title>
        <authorList>
            <person name="Turrini P."/>
            <person name="Artuso I."/>
            <person name="Tescari M."/>
            <person name="Lugli G.A."/>
            <person name="Frangipani E."/>
            <person name="Ventura M."/>
            <person name="Visca P."/>
        </authorList>
    </citation>
    <scope>NUCLEOTIDE SEQUENCE [LARGE SCALE GENOMIC DNA]</scope>
    <source>
        <strain evidence="1 2">DSM 18481</strain>
    </source>
</reference>
<comment type="caution">
    <text evidence="1">The sequence shown here is derived from an EMBL/GenBank/DDBJ whole genome shotgun (WGS) entry which is preliminary data.</text>
</comment>
<proteinExistence type="predicted"/>
<evidence type="ECO:0008006" key="3">
    <source>
        <dbReference type="Google" id="ProtNLM"/>
    </source>
</evidence>
<evidence type="ECO:0000313" key="2">
    <source>
        <dbReference type="Proteomes" id="UP001429984"/>
    </source>
</evidence>
<keyword evidence="2" id="KW-1185">Reference proteome</keyword>
<dbReference type="EMBL" id="JADLZT010000004">
    <property type="protein sequence ID" value="MBF6024025.1"/>
    <property type="molecule type" value="Genomic_DNA"/>
</dbReference>
<dbReference type="Proteomes" id="UP001429984">
    <property type="component" value="Unassembled WGS sequence"/>
</dbReference>
<evidence type="ECO:0000313" key="1">
    <source>
        <dbReference type="EMBL" id="MBF6024025.1"/>
    </source>
</evidence>
<gene>
    <name evidence="1" type="ORF">IU514_08280</name>
</gene>
<name>A0ABS0B5D6_9GAMM</name>
<sequence>MKEEFTVTYPADGIPLAPRRQRWPSGVLALLAVAGCASVPPERITTDRMDYGQVIAESWKRQTLLNVVRLRYADAPVFLDVASVINSYSVGGRMGAQATLPSRTDPNVLGLDAEGTWSNTPTVTYQPVQGDRFTKSMLQPVPPVAVFQLLQGGWPADLVLPTVVRSLNGLRNDSAGVGADAGFRQLVEAFSRIQRAGGLGIRIDTRKDGSTVVIVLRQGNADTGPSDDVRRVRELLGLEEGISEIEVTYGLVPRNRREVAMHSRSMLELMLEVGFGVELPAPHMADGRALSGQRQAGDAQASALARIRSGTEPPADAYAAVPYKGYWYWIDDTDIASKRVFTFLLILFSLAETGQSSAAPVVTVPAR</sequence>
<organism evidence="1 2">
    <name type="scientific">Lysobacter niastensis</name>
    <dbReference type="NCBI Taxonomy" id="380629"/>
    <lineage>
        <taxon>Bacteria</taxon>
        <taxon>Pseudomonadati</taxon>
        <taxon>Pseudomonadota</taxon>
        <taxon>Gammaproteobacteria</taxon>
        <taxon>Lysobacterales</taxon>
        <taxon>Lysobacteraceae</taxon>
        <taxon>Lysobacter</taxon>
    </lineage>
</organism>
<accession>A0ABS0B5D6</accession>
<protein>
    <recommendedName>
        <fullName evidence="3">Outer membrane protein assembly factor BamC</fullName>
    </recommendedName>
</protein>
<dbReference type="RefSeq" id="WP_194930628.1">
    <property type="nucleotide sequence ID" value="NZ_JADLZT010000004.1"/>
</dbReference>